<evidence type="ECO:0000256" key="2">
    <source>
        <dbReference type="SAM" id="Phobius"/>
    </source>
</evidence>
<dbReference type="EMBL" id="DWUQ01000114">
    <property type="protein sequence ID" value="HJD44510.1"/>
    <property type="molecule type" value="Genomic_DNA"/>
</dbReference>
<feature type="transmembrane region" description="Helical" evidence="2">
    <location>
        <begin position="26"/>
        <end position="44"/>
    </location>
</feature>
<dbReference type="Proteomes" id="UP000823889">
    <property type="component" value="Unassembled WGS sequence"/>
</dbReference>
<gene>
    <name evidence="3" type="ORF">H9906_05725</name>
</gene>
<reference evidence="3" key="2">
    <citation type="submission" date="2021-04" db="EMBL/GenBank/DDBJ databases">
        <authorList>
            <person name="Gilroy R."/>
        </authorList>
    </citation>
    <scope>NUCLEOTIDE SEQUENCE</scope>
    <source>
        <strain evidence="3">9264</strain>
    </source>
</reference>
<accession>A0A9D2RGN2</accession>
<evidence type="ECO:0000313" key="4">
    <source>
        <dbReference type="Proteomes" id="UP000823889"/>
    </source>
</evidence>
<dbReference type="AlphaFoldDB" id="A0A9D2RGN2"/>
<keyword evidence="1" id="KW-0175">Coiled coil</keyword>
<evidence type="ECO:0000313" key="3">
    <source>
        <dbReference type="EMBL" id="HJD44510.1"/>
    </source>
</evidence>
<protein>
    <submittedName>
        <fullName evidence="3">Uncharacterized protein</fullName>
    </submittedName>
</protein>
<keyword evidence="2" id="KW-0812">Transmembrane</keyword>
<evidence type="ECO:0000256" key="1">
    <source>
        <dbReference type="SAM" id="Coils"/>
    </source>
</evidence>
<sequence>MLGSKRTAFKPTPYSYSRRKRRIPRWLVLMITGAVLGVGGLLFVQTSYGPTRLTVAQSEKLGFDLNSANSENHRLQARVAELEKEVERYETQLTSQTDRLENHDQIVQQLRSELNTFMNAVAPDPRGTSPSINAAKYSVVDGKLQQELLIMQDADKADTPFIGEIKLTVMGRYPNGKTGYVDLDPIPIKLDRYVQLIEEFDLPNGMTPRQVTVQVFEQDNPRAQANRTLNVR</sequence>
<keyword evidence="2" id="KW-0472">Membrane</keyword>
<organism evidence="3 4">
    <name type="scientific">Candidatus Paenalcaligenes intestinipullorum</name>
    <dbReference type="NCBI Taxonomy" id="2838718"/>
    <lineage>
        <taxon>Bacteria</taxon>
        <taxon>Pseudomonadati</taxon>
        <taxon>Pseudomonadota</taxon>
        <taxon>Betaproteobacteria</taxon>
        <taxon>Burkholderiales</taxon>
        <taxon>Alcaligenaceae</taxon>
        <taxon>Paenalcaligenes</taxon>
    </lineage>
</organism>
<comment type="caution">
    <text evidence="3">The sequence shown here is derived from an EMBL/GenBank/DDBJ whole genome shotgun (WGS) entry which is preliminary data.</text>
</comment>
<reference evidence="3" key="1">
    <citation type="journal article" date="2021" name="PeerJ">
        <title>Extensive microbial diversity within the chicken gut microbiome revealed by metagenomics and culture.</title>
        <authorList>
            <person name="Gilroy R."/>
            <person name="Ravi A."/>
            <person name="Getino M."/>
            <person name="Pursley I."/>
            <person name="Horton D.L."/>
            <person name="Alikhan N.F."/>
            <person name="Baker D."/>
            <person name="Gharbi K."/>
            <person name="Hall N."/>
            <person name="Watson M."/>
            <person name="Adriaenssens E.M."/>
            <person name="Foster-Nyarko E."/>
            <person name="Jarju S."/>
            <person name="Secka A."/>
            <person name="Antonio M."/>
            <person name="Oren A."/>
            <person name="Chaudhuri R.R."/>
            <person name="La Ragione R."/>
            <person name="Hildebrand F."/>
            <person name="Pallen M.J."/>
        </authorList>
    </citation>
    <scope>NUCLEOTIDE SEQUENCE</scope>
    <source>
        <strain evidence="3">9264</strain>
    </source>
</reference>
<name>A0A9D2RGN2_9BURK</name>
<feature type="coiled-coil region" evidence="1">
    <location>
        <begin position="65"/>
        <end position="120"/>
    </location>
</feature>
<keyword evidence="2" id="KW-1133">Transmembrane helix</keyword>
<proteinExistence type="predicted"/>